<sequence length="196" mass="22228">MKAYASVVYPVVDKISWVKPPREFRPPLLLRPTGKPRKSRRKDEDELSNGLTRRCSKCEHYGHNKKTCKGPPVADKVVHNNKKLTRVDTPRSQEEIKAKFRFSTPSQGSEPRPSTATLQKTQTCRREWKTQQKTSNQSSKRERQQNASTRINSTQRNAKGTQSKQSVNLVRGNNQTRGTGRGKTISTARGRTSTVP</sequence>
<feature type="compositionally biased region" description="Polar residues" evidence="1">
    <location>
        <begin position="184"/>
        <end position="196"/>
    </location>
</feature>
<feature type="compositionally biased region" description="Polar residues" evidence="1">
    <location>
        <begin position="103"/>
        <end position="122"/>
    </location>
</feature>
<accession>A0A7J7NMS3</accession>
<comment type="caution">
    <text evidence="2">The sequence shown here is derived from an EMBL/GenBank/DDBJ whole genome shotgun (WGS) entry which is preliminary data.</text>
</comment>
<organism evidence="2 3">
    <name type="scientific">Kingdonia uniflora</name>
    <dbReference type="NCBI Taxonomy" id="39325"/>
    <lineage>
        <taxon>Eukaryota</taxon>
        <taxon>Viridiplantae</taxon>
        <taxon>Streptophyta</taxon>
        <taxon>Embryophyta</taxon>
        <taxon>Tracheophyta</taxon>
        <taxon>Spermatophyta</taxon>
        <taxon>Magnoliopsida</taxon>
        <taxon>Ranunculales</taxon>
        <taxon>Circaeasteraceae</taxon>
        <taxon>Kingdonia</taxon>
    </lineage>
</organism>
<keyword evidence="3" id="KW-1185">Reference proteome</keyword>
<feature type="compositionally biased region" description="Basic and acidic residues" evidence="1">
    <location>
        <begin position="85"/>
        <end position="98"/>
    </location>
</feature>
<feature type="compositionally biased region" description="Polar residues" evidence="1">
    <location>
        <begin position="145"/>
        <end position="168"/>
    </location>
</feature>
<evidence type="ECO:0000313" key="2">
    <source>
        <dbReference type="EMBL" id="KAF6168485.1"/>
    </source>
</evidence>
<dbReference type="AlphaFoldDB" id="A0A7J7NMS3"/>
<dbReference type="EMBL" id="JACGCM010000696">
    <property type="protein sequence ID" value="KAF6168485.1"/>
    <property type="molecule type" value="Genomic_DNA"/>
</dbReference>
<feature type="region of interest" description="Disordered" evidence="1">
    <location>
        <begin position="22"/>
        <end position="196"/>
    </location>
</feature>
<name>A0A7J7NMS3_9MAGN</name>
<proteinExistence type="predicted"/>
<evidence type="ECO:0000313" key="3">
    <source>
        <dbReference type="Proteomes" id="UP000541444"/>
    </source>
</evidence>
<evidence type="ECO:0000256" key="1">
    <source>
        <dbReference type="SAM" id="MobiDB-lite"/>
    </source>
</evidence>
<dbReference type="Proteomes" id="UP000541444">
    <property type="component" value="Unassembled WGS sequence"/>
</dbReference>
<dbReference type="OrthoDB" id="1939383at2759"/>
<protein>
    <submittedName>
        <fullName evidence="2">Uncharacterized protein</fullName>
    </submittedName>
</protein>
<reference evidence="2 3" key="1">
    <citation type="journal article" date="2020" name="IScience">
        <title>Genome Sequencing of the Endangered Kingdonia uniflora (Circaeasteraceae, Ranunculales) Reveals Potential Mechanisms of Evolutionary Specialization.</title>
        <authorList>
            <person name="Sun Y."/>
            <person name="Deng T."/>
            <person name="Zhang A."/>
            <person name="Moore M.J."/>
            <person name="Landis J.B."/>
            <person name="Lin N."/>
            <person name="Zhang H."/>
            <person name="Zhang X."/>
            <person name="Huang J."/>
            <person name="Zhang X."/>
            <person name="Sun H."/>
            <person name="Wang H."/>
        </authorList>
    </citation>
    <scope>NUCLEOTIDE SEQUENCE [LARGE SCALE GENOMIC DNA]</scope>
    <source>
        <strain evidence="2">TB1705</strain>
        <tissue evidence="2">Leaf</tissue>
    </source>
</reference>
<gene>
    <name evidence="2" type="ORF">GIB67_005037</name>
</gene>